<evidence type="ECO:0000256" key="1">
    <source>
        <dbReference type="SAM" id="SignalP"/>
    </source>
</evidence>
<dbReference type="Proteomes" id="UP001610563">
    <property type="component" value="Unassembled WGS sequence"/>
</dbReference>
<comment type="caution">
    <text evidence="2">The sequence shown here is derived from an EMBL/GenBank/DDBJ whole genome shotgun (WGS) entry which is preliminary data.</text>
</comment>
<keyword evidence="3" id="KW-1185">Reference proteome</keyword>
<reference evidence="2 3" key="1">
    <citation type="submission" date="2024-07" db="EMBL/GenBank/DDBJ databases">
        <title>Section-level genome sequencing and comparative genomics of Aspergillus sections Usti and Cavernicolus.</title>
        <authorList>
            <consortium name="Lawrence Berkeley National Laboratory"/>
            <person name="Nybo J.L."/>
            <person name="Vesth T.C."/>
            <person name="Theobald S."/>
            <person name="Frisvad J.C."/>
            <person name="Larsen T.O."/>
            <person name="Kjaerboelling I."/>
            <person name="Rothschild-Mancinelli K."/>
            <person name="Lyhne E.K."/>
            <person name="Kogle M.E."/>
            <person name="Barry K."/>
            <person name="Clum A."/>
            <person name="Na H."/>
            <person name="Ledsgaard L."/>
            <person name="Lin J."/>
            <person name="Lipzen A."/>
            <person name="Kuo A."/>
            <person name="Riley R."/>
            <person name="Mondo S."/>
            <person name="Labutti K."/>
            <person name="Haridas S."/>
            <person name="Pangalinan J."/>
            <person name="Salamov A.A."/>
            <person name="Simmons B.A."/>
            <person name="Magnuson J.K."/>
            <person name="Chen J."/>
            <person name="Drula E."/>
            <person name="Henrissat B."/>
            <person name="Wiebenga A."/>
            <person name="Lubbers R.J."/>
            <person name="Gomes A.C."/>
            <person name="Makela M.R."/>
            <person name="Stajich J."/>
            <person name="Grigoriev I.V."/>
            <person name="Mortensen U.H."/>
            <person name="De Vries R.P."/>
            <person name="Baker S.E."/>
            <person name="Andersen M.R."/>
        </authorList>
    </citation>
    <scope>NUCLEOTIDE SEQUENCE [LARGE SCALE GENOMIC DNA]</scope>
    <source>
        <strain evidence="2 3">CBS 209.92</strain>
    </source>
</reference>
<accession>A0ABR4GAB6</accession>
<keyword evidence="1" id="KW-0732">Signal</keyword>
<gene>
    <name evidence="2" type="ORF">BJX66DRAFT_154027</name>
</gene>
<feature type="chain" id="PRO_5047053793" description="Secreted protein" evidence="1">
    <location>
        <begin position="18"/>
        <end position="75"/>
    </location>
</feature>
<evidence type="ECO:0000313" key="3">
    <source>
        <dbReference type="Proteomes" id="UP001610563"/>
    </source>
</evidence>
<organism evidence="2 3">
    <name type="scientific">Aspergillus keveii</name>
    <dbReference type="NCBI Taxonomy" id="714993"/>
    <lineage>
        <taxon>Eukaryota</taxon>
        <taxon>Fungi</taxon>
        <taxon>Dikarya</taxon>
        <taxon>Ascomycota</taxon>
        <taxon>Pezizomycotina</taxon>
        <taxon>Eurotiomycetes</taxon>
        <taxon>Eurotiomycetidae</taxon>
        <taxon>Eurotiales</taxon>
        <taxon>Aspergillaceae</taxon>
        <taxon>Aspergillus</taxon>
        <taxon>Aspergillus subgen. Nidulantes</taxon>
    </lineage>
</organism>
<evidence type="ECO:0000313" key="2">
    <source>
        <dbReference type="EMBL" id="KAL2795973.1"/>
    </source>
</evidence>
<name>A0ABR4GAB6_9EURO</name>
<feature type="signal peptide" evidence="1">
    <location>
        <begin position="1"/>
        <end position="17"/>
    </location>
</feature>
<proteinExistence type="predicted"/>
<evidence type="ECO:0008006" key="4">
    <source>
        <dbReference type="Google" id="ProtNLM"/>
    </source>
</evidence>
<sequence>MTISCLCFHFLLAPSRSHICYFVRCYYYWVAIPTPSFCEKRRGGKEKPGGSLCLILPFAYSPSVLVFCPFSWEAV</sequence>
<dbReference type="EMBL" id="JBFTWV010000030">
    <property type="protein sequence ID" value="KAL2795973.1"/>
    <property type="molecule type" value="Genomic_DNA"/>
</dbReference>
<protein>
    <recommendedName>
        <fullName evidence="4">Secreted protein</fullName>
    </recommendedName>
</protein>